<evidence type="ECO:0000313" key="10">
    <source>
        <dbReference type="Proteomes" id="UP000663720"/>
    </source>
</evidence>
<dbReference type="Gene3D" id="3.30.2010.10">
    <property type="entry name" value="Metalloproteases ('zincins'), catalytic domain"/>
    <property type="match status" value="1"/>
</dbReference>
<reference evidence="9" key="1">
    <citation type="journal article" date="2021" name="Microb. Physiol.">
        <title>Proteogenomic Insights into the Physiology of Marine, Sulfate-Reducing, Filamentous Desulfonema limicola and Desulfonema magnum.</title>
        <authorList>
            <person name="Schnaars V."/>
            <person name="Wohlbrand L."/>
            <person name="Scheve S."/>
            <person name="Hinrichs C."/>
            <person name="Reinhardt R."/>
            <person name="Rabus R."/>
        </authorList>
    </citation>
    <scope>NUCLEOTIDE SEQUENCE</scope>
    <source>
        <strain evidence="9">5ac10</strain>
    </source>
</reference>
<sequence>MNEKINEKEEINLMDDTTDRLHNYRASAFENNNRFFGEIVISQDTLNFQSGDNGVVFPLKELTIKAGGANDKMIFLTHAHNPVWTVCTTDHKLLKDSFLNSYPRITEQIENIQTGKTQAFMVLVFILILCIGSLYGLFALKEPIVTSLTKRIPPAWEQKLGDAAFLQIKAKKEFIDNAQADHALKKITTPLFSRIPQDRHSFKVHIAIDPKINAFALPGGTIVLNTGLINAAARPEEIAGVLAHEAAHITLQHGTRQLIASLGIFALIQAFFGDATGLMAVLADNSALLLTRKYSRDYEQEADKTGWSYLEDAGIDPQGMIDFFKLLLKEQNNKPDKTISKTGDSLNFLSTHPAAGQRIQYLQNLKDKSGKNQEYINFDLDFKEFQDLIKRTRFL</sequence>
<dbReference type="Pfam" id="PF01435">
    <property type="entry name" value="Peptidase_M48"/>
    <property type="match status" value="1"/>
</dbReference>
<keyword evidence="7" id="KW-1133">Transmembrane helix</keyword>
<organism evidence="9 10">
    <name type="scientific">Desulfonema limicola</name>
    <dbReference type="NCBI Taxonomy" id="45656"/>
    <lineage>
        <taxon>Bacteria</taxon>
        <taxon>Pseudomonadati</taxon>
        <taxon>Thermodesulfobacteriota</taxon>
        <taxon>Desulfobacteria</taxon>
        <taxon>Desulfobacterales</taxon>
        <taxon>Desulfococcaceae</taxon>
        <taxon>Desulfonema</taxon>
    </lineage>
</organism>
<protein>
    <submittedName>
        <fullName evidence="9">Peptidase, M48 family</fullName>
    </submittedName>
</protein>
<keyword evidence="7" id="KW-0472">Membrane</keyword>
<dbReference type="GO" id="GO:0004222">
    <property type="term" value="F:metalloendopeptidase activity"/>
    <property type="evidence" value="ECO:0007669"/>
    <property type="project" value="InterPro"/>
</dbReference>
<keyword evidence="1 6" id="KW-0645">Protease</keyword>
<dbReference type="EMBL" id="CP061799">
    <property type="protein sequence ID" value="QTA80546.1"/>
    <property type="molecule type" value="Genomic_DNA"/>
</dbReference>
<keyword evidence="3 6" id="KW-0378">Hydrolase</keyword>
<keyword evidence="2" id="KW-0479">Metal-binding</keyword>
<evidence type="ECO:0000256" key="7">
    <source>
        <dbReference type="SAM" id="Phobius"/>
    </source>
</evidence>
<dbReference type="PANTHER" id="PTHR22726:SF1">
    <property type="entry name" value="METALLOENDOPEPTIDASE OMA1, MITOCHONDRIAL"/>
    <property type="match status" value="1"/>
</dbReference>
<comment type="similarity">
    <text evidence="6">Belongs to the peptidase M48 family.</text>
</comment>
<evidence type="ECO:0000256" key="2">
    <source>
        <dbReference type="ARBA" id="ARBA00022723"/>
    </source>
</evidence>
<proteinExistence type="inferred from homology"/>
<gene>
    <name evidence="9" type="ORF">dnl_28520</name>
</gene>
<dbReference type="CDD" id="cd07332">
    <property type="entry name" value="M48C_Oma1_like"/>
    <property type="match status" value="1"/>
</dbReference>
<comment type="cofactor">
    <cofactor evidence="6">
        <name>Zn(2+)</name>
        <dbReference type="ChEBI" id="CHEBI:29105"/>
    </cofactor>
    <text evidence="6">Binds 1 zinc ion per subunit.</text>
</comment>
<dbReference type="GO" id="GO:0051603">
    <property type="term" value="P:proteolysis involved in protein catabolic process"/>
    <property type="evidence" value="ECO:0007669"/>
    <property type="project" value="TreeGrafter"/>
</dbReference>
<dbReference type="GO" id="GO:0016020">
    <property type="term" value="C:membrane"/>
    <property type="evidence" value="ECO:0007669"/>
    <property type="project" value="TreeGrafter"/>
</dbReference>
<evidence type="ECO:0000313" key="9">
    <source>
        <dbReference type="EMBL" id="QTA80546.1"/>
    </source>
</evidence>
<dbReference type="RefSeq" id="WP_207692187.1">
    <property type="nucleotide sequence ID" value="NZ_CP061799.1"/>
</dbReference>
<dbReference type="InterPro" id="IPR051156">
    <property type="entry name" value="Mito/Outer_Membr_Metalloprot"/>
</dbReference>
<keyword evidence="10" id="KW-1185">Reference proteome</keyword>
<dbReference type="InterPro" id="IPR001915">
    <property type="entry name" value="Peptidase_M48"/>
</dbReference>
<feature type="domain" description="Peptidase M48" evidence="8">
    <location>
        <begin position="196"/>
        <end position="364"/>
    </location>
</feature>
<evidence type="ECO:0000256" key="3">
    <source>
        <dbReference type="ARBA" id="ARBA00022801"/>
    </source>
</evidence>
<keyword evidence="5 6" id="KW-0482">Metalloprotease</keyword>
<keyword evidence="7" id="KW-0812">Transmembrane</keyword>
<dbReference type="Proteomes" id="UP000663720">
    <property type="component" value="Chromosome"/>
</dbReference>
<dbReference type="KEGG" id="dli:dnl_28520"/>
<accession>A0A975GGP4</accession>
<feature type="transmembrane region" description="Helical" evidence="7">
    <location>
        <begin position="119"/>
        <end position="140"/>
    </location>
</feature>
<keyword evidence="4 6" id="KW-0862">Zinc</keyword>
<evidence type="ECO:0000256" key="1">
    <source>
        <dbReference type="ARBA" id="ARBA00022670"/>
    </source>
</evidence>
<evidence type="ECO:0000256" key="5">
    <source>
        <dbReference type="ARBA" id="ARBA00023049"/>
    </source>
</evidence>
<evidence type="ECO:0000256" key="4">
    <source>
        <dbReference type="ARBA" id="ARBA00022833"/>
    </source>
</evidence>
<evidence type="ECO:0000259" key="8">
    <source>
        <dbReference type="Pfam" id="PF01435"/>
    </source>
</evidence>
<dbReference type="AlphaFoldDB" id="A0A975GGP4"/>
<name>A0A975GGP4_9BACT</name>
<dbReference type="PANTHER" id="PTHR22726">
    <property type="entry name" value="METALLOENDOPEPTIDASE OMA1"/>
    <property type="match status" value="1"/>
</dbReference>
<dbReference type="GO" id="GO:0046872">
    <property type="term" value="F:metal ion binding"/>
    <property type="evidence" value="ECO:0007669"/>
    <property type="project" value="UniProtKB-KW"/>
</dbReference>
<evidence type="ECO:0000256" key="6">
    <source>
        <dbReference type="RuleBase" id="RU003983"/>
    </source>
</evidence>